<name>A0A8K0JX31_LADFU</name>
<dbReference type="EMBL" id="KZ308190">
    <property type="protein sequence ID" value="KAG8224290.1"/>
    <property type="molecule type" value="Genomic_DNA"/>
</dbReference>
<dbReference type="AlphaFoldDB" id="A0A8K0JX31"/>
<organism evidence="1 2">
    <name type="scientific">Ladona fulva</name>
    <name type="common">Scarce chaser dragonfly</name>
    <name type="synonym">Libellula fulva</name>
    <dbReference type="NCBI Taxonomy" id="123851"/>
    <lineage>
        <taxon>Eukaryota</taxon>
        <taxon>Metazoa</taxon>
        <taxon>Ecdysozoa</taxon>
        <taxon>Arthropoda</taxon>
        <taxon>Hexapoda</taxon>
        <taxon>Insecta</taxon>
        <taxon>Pterygota</taxon>
        <taxon>Palaeoptera</taxon>
        <taxon>Odonata</taxon>
        <taxon>Epiprocta</taxon>
        <taxon>Anisoptera</taxon>
        <taxon>Libelluloidea</taxon>
        <taxon>Libellulidae</taxon>
        <taxon>Ladona</taxon>
    </lineage>
</organism>
<evidence type="ECO:0000313" key="2">
    <source>
        <dbReference type="Proteomes" id="UP000792457"/>
    </source>
</evidence>
<evidence type="ECO:0000313" key="1">
    <source>
        <dbReference type="EMBL" id="KAG8224290.1"/>
    </source>
</evidence>
<reference evidence="1" key="2">
    <citation type="submission" date="2017-10" db="EMBL/GenBank/DDBJ databases">
        <title>Ladona fulva Genome sequencing and assembly.</title>
        <authorList>
            <person name="Murali S."/>
            <person name="Richards S."/>
            <person name="Bandaranaike D."/>
            <person name="Bellair M."/>
            <person name="Blankenburg K."/>
            <person name="Chao H."/>
            <person name="Dinh H."/>
            <person name="Doddapaneni H."/>
            <person name="Dugan-Rocha S."/>
            <person name="Elkadiri S."/>
            <person name="Gnanaolivu R."/>
            <person name="Hernandez B."/>
            <person name="Skinner E."/>
            <person name="Javaid M."/>
            <person name="Lee S."/>
            <person name="Li M."/>
            <person name="Ming W."/>
            <person name="Munidasa M."/>
            <person name="Muniz J."/>
            <person name="Nguyen L."/>
            <person name="Hughes D."/>
            <person name="Osuji N."/>
            <person name="Pu L.-L."/>
            <person name="Puazo M."/>
            <person name="Qu C."/>
            <person name="Quiroz J."/>
            <person name="Raj R."/>
            <person name="Weissenberger G."/>
            <person name="Xin Y."/>
            <person name="Zou X."/>
            <person name="Han Y."/>
            <person name="Worley K."/>
            <person name="Muzny D."/>
            <person name="Gibbs R."/>
        </authorList>
    </citation>
    <scope>NUCLEOTIDE SEQUENCE</scope>
    <source>
        <strain evidence="1">Sampled in the wild</strain>
    </source>
</reference>
<proteinExistence type="predicted"/>
<keyword evidence="2" id="KW-1185">Reference proteome</keyword>
<protein>
    <submittedName>
        <fullName evidence="1">Uncharacterized protein</fullName>
    </submittedName>
</protein>
<gene>
    <name evidence="1" type="ORF">J437_LFUL005096</name>
</gene>
<comment type="caution">
    <text evidence="1">The sequence shown here is derived from an EMBL/GenBank/DDBJ whole genome shotgun (WGS) entry which is preliminary data.</text>
</comment>
<reference evidence="1" key="1">
    <citation type="submission" date="2013-04" db="EMBL/GenBank/DDBJ databases">
        <authorList>
            <person name="Qu J."/>
            <person name="Murali S.C."/>
            <person name="Bandaranaike D."/>
            <person name="Bellair M."/>
            <person name="Blankenburg K."/>
            <person name="Chao H."/>
            <person name="Dinh H."/>
            <person name="Doddapaneni H."/>
            <person name="Downs B."/>
            <person name="Dugan-Rocha S."/>
            <person name="Elkadiri S."/>
            <person name="Gnanaolivu R.D."/>
            <person name="Hernandez B."/>
            <person name="Javaid M."/>
            <person name="Jayaseelan J.C."/>
            <person name="Lee S."/>
            <person name="Li M."/>
            <person name="Ming W."/>
            <person name="Munidasa M."/>
            <person name="Muniz J."/>
            <person name="Nguyen L."/>
            <person name="Ongeri F."/>
            <person name="Osuji N."/>
            <person name="Pu L.-L."/>
            <person name="Puazo M."/>
            <person name="Qu C."/>
            <person name="Quiroz J."/>
            <person name="Raj R."/>
            <person name="Weissenberger G."/>
            <person name="Xin Y."/>
            <person name="Zou X."/>
            <person name="Han Y."/>
            <person name="Richards S."/>
            <person name="Worley K."/>
            <person name="Muzny D."/>
            <person name="Gibbs R."/>
        </authorList>
    </citation>
    <scope>NUCLEOTIDE SEQUENCE</scope>
    <source>
        <strain evidence="1">Sampled in the wild</strain>
    </source>
</reference>
<sequence length="129" mass="14619">MALALFNGLRNSLKYTSHSLLCRNIHSARVNSLTKTVSKEIERNPAAFGGSSLLSQCWAYFSGLNSMSVRTHIRIHFPKPCEQSSEEKTRVENWVFECKTRAVANVFVVVKVINLVMFRQCRVVHSAMT</sequence>
<accession>A0A8K0JX31</accession>
<dbReference type="Proteomes" id="UP000792457">
    <property type="component" value="Unassembled WGS sequence"/>
</dbReference>